<gene>
    <name evidence="8" type="ORF">PBRA_001339</name>
</gene>
<protein>
    <recommendedName>
        <fullName evidence="7">AAA+ ATPase domain-containing protein</fullName>
    </recommendedName>
</protein>
<dbReference type="InterPro" id="IPR047854">
    <property type="entry name" value="RFC_lid"/>
</dbReference>
<accession>A0A0G4IVQ8</accession>
<dbReference type="InterPro" id="IPR027417">
    <property type="entry name" value="P-loop_NTPase"/>
</dbReference>
<dbReference type="GO" id="GO:0005663">
    <property type="term" value="C:DNA replication factor C complex"/>
    <property type="evidence" value="ECO:0007669"/>
    <property type="project" value="TreeGrafter"/>
</dbReference>
<dbReference type="GO" id="GO:0003689">
    <property type="term" value="F:DNA clamp loader activity"/>
    <property type="evidence" value="ECO:0007669"/>
    <property type="project" value="TreeGrafter"/>
</dbReference>
<dbReference type="CDD" id="cd00009">
    <property type="entry name" value="AAA"/>
    <property type="match status" value="1"/>
</dbReference>
<dbReference type="Gene3D" id="1.20.272.10">
    <property type="match status" value="1"/>
</dbReference>
<dbReference type="SUPFAM" id="SSF52540">
    <property type="entry name" value="P-loop containing nucleoside triphosphate hydrolases"/>
    <property type="match status" value="1"/>
</dbReference>
<dbReference type="PANTHER" id="PTHR11669">
    <property type="entry name" value="REPLICATION FACTOR C / DNA POLYMERASE III GAMMA-TAU SUBUNIT"/>
    <property type="match status" value="1"/>
</dbReference>
<dbReference type="CDD" id="cd18140">
    <property type="entry name" value="HLD_clamp_RFC"/>
    <property type="match status" value="1"/>
</dbReference>
<dbReference type="InterPro" id="IPR013748">
    <property type="entry name" value="Rep_factorC_C"/>
</dbReference>
<dbReference type="AlphaFoldDB" id="A0A0G4IVQ8"/>
<dbReference type="Pfam" id="PF08542">
    <property type="entry name" value="Rep_fac_C"/>
    <property type="match status" value="1"/>
</dbReference>
<evidence type="ECO:0000313" key="8">
    <source>
        <dbReference type="EMBL" id="CEO99433.1"/>
    </source>
</evidence>
<evidence type="ECO:0000313" key="9">
    <source>
        <dbReference type="Proteomes" id="UP000039324"/>
    </source>
</evidence>
<evidence type="ECO:0000256" key="3">
    <source>
        <dbReference type="ARBA" id="ARBA00022705"/>
    </source>
</evidence>
<dbReference type="GO" id="GO:0005524">
    <property type="term" value="F:ATP binding"/>
    <property type="evidence" value="ECO:0007669"/>
    <property type="project" value="UniProtKB-KW"/>
</dbReference>
<dbReference type="OMA" id="GCQSGSF"/>
<dbReference type="GO" id="GO:0006261">
    <property type="term" value="P:DNA-templated DNA replication"/>
    <property type="evidence" value="ECO:0007669"/>
    <property type="project" value="TreeGrafter"/>
</dbReference>
<comment type="similarity">
    <text evidence="2">Belongs to the activator 1 small subunits family.</text>
</comment>
<dbReference type="OrthoDB" id="4199794at2759"/>
<feature type="domain" description="AAA+ ATPase" evidence="7">
    <location>
        <begin position="47"/>
        <end position="202"/>
    </location>
</feature>
<evidence type="ECO:0000256" key="2">
    <source>
        <dbReference type="ARBA" id="ARBA00005378"/>
    </source>
</evidence>
<keyword evidence="5" id="KW-0067">ATP-binding</keyword>
<keyword evidence="4" id="KW-0547">Nucleotide-binding</keyword>
<sequence>MVMLVDGDERQGGNLPWVEKYRPKSLDEVEHQDGVVKALKQSLQTNNLPHLLFYGPPGTGKTSTILAVARQLYGYASSTHVTLSALANDEQPIRPELMKKRVKELNASDERGINVIRTKVKDFAQIAIGNDKANGFPCPPYKIIILDECDSMTQDAQSALRRVMENYSKVTRFCLICNYVTRIIDPIASRCAKFRFKPLNPESITRRIRHICSTEGIVAHDDAIDTVLSISNGDMRNAINVMQSARLLHLEGDPVTVDTIREVAGFIPDEVVQSLLASTATSCDVAAIEVAVQEVVANGYPAGRMIEQLLGAVENQVDLTDAMKAHICLKIADVDQGLVDGADEYLQLLSLLAFIHRVRARRY</sequence>
<dbReference type="GO" id="GO:0016887">
    <property type="term" value="F:ATP hydrolysis activity"/>
    <property type="evidence" value="ECO:0007669"/>
    <property type="project" value="InterPro"/>
</dbReference>
<reference evidence="8 9" key="1">
    <citation type="submission" date="2015-02" db="EMBL/GenBank/DDBJ databases">
        <authorList>
            <person name="Chooi Y.-H."/>
        </authorList>
    </citation>
    <scope>NUCLEOTIDE SEQUENCE [LARGE SCALE GENOMIC DNA]</scope>
    <source>
        <strain evidence="8">E3</strain>
    </source>
</reference>
<organism evidence="8 9">
    <name type="scientific">Plasmodiophora brassicae</name>
    <name type="common">Clubroot disease agent</name>
    <dbReference type="NCBI Taxonomy" id="37360"/>
    <lineage>
        <taxon>Eukaryota</taxon>
        <taxon>Sar</taxon>
        <taxon>Rhizaria</taxon>
        <taxon>Endomyxa</taxon>
        <taxon>Phytomyxea</taxon>
        <taxon>Plasmodiophorida</taxon>
        <taxon>Plasmodiophoridae</taxon>
        <taxon>Plasmodiophora</taxon>
    </lineage>
</organism>
<keyword evidence="3" id="KW-0235">DNA replication</keyword>
<evidence type="ECO:0000256" key="5">
    <source>
        <dbReference type="ARBA" id="ARBA00022840"/>
    </source>
</evidence>
<evidence type="ECO:0000256" key="4">
    <source>
        <dbReference type="ARBA" id="ARBA00022741"/>
    </source>
</evidence>
<dbReference type="Pfam" id="PF00004">
    <property type="entry name" value="AAA"/>
    <property type="match status" value="1"/>
</dbReference>
<dbReference type="GO" id="GO:0005634">
    <property type="term" value="C:nucleus"/>
    <property type="evidence" value="ECO:0007669"/>
    <property type="project" value="UniProtKB-SubCell"/>
</dbReference>
<dbReference type="EMBL" id="CDSF01000090">
    <property type="protein sequence ID" value="CEO99433.1"/>
    <property type="molecule type" value="Genomic_DNA"/>
</dbReference>
<dbReference type="InterPro" id="IPR050238">
    <property type="entry name" value="DNA_Rep/Repair_Clamp_Loader"/>
</dbReference>
<dbReference type="SMART" id="SM00382">
    <property type="entry name" value="AAA"/>
    <property type="match status" value="1"/>
</dbReference>
<name>A0A0G4IVQ8_PLABS</name>
<keyword evidence="6" id="KW-0539">Nucleus</keyword>
<keyword evidence="9" id="KW-1185">Reference proteome</keyword>
<dbReference type="SUPFAM" id="SSF48019">
    <property type="entry name" value="post-AAA+ oligomerization domain-like"/>
    <property type="match status" value="1"/>
</dbReference>
<evidence type="ECO:0000259" key="7">
    <source>
        <dbReference type="SMART" id="SM00382"/>
    </source>
</evidence>
<evidence type="ECO:0000256" key="6">
    <source>
        <dbReference type="ARBA" id="ARBA00023242"/>
    </source>
</evidence>
<dbReference type="GO" id="GO:0003677">
    <property type="term" value="F:DNA binding"/>
    <property type="evidence" value="ECO:0007669"/>
    <property type="project" value="InterPro"/>
</dbReference>
<dbReference type="FunFam" id="1.20.272.10:FF:000011">
    <property type="entry name" value="Replication factor C subunit 2"/>
    <property type="match status" value="1"/>
</dbReference>
<dbReference type="Proteomes" id="UP000039324">
    <property type="component" value="Unassembled WGS sequence"/>
</dbReference>
<dbReference type="STRING" id="37360.A0A0G4IVQ8"/>
<dbReference type="Gene3D" id="1.10.8.60">
    <property type="match status" value="1"/>
</dbReference>
<dbReference type="PANTHER" id="PTHR11669:SF20">
    <property type="entry name" value="REPLICATION FACTOR C SUBUNIT 4"/>
    <property type="match status" value="1"/>
</dbReference>
<evidence type="ECO:0000256" key="1">
    <source>
        <dbReference type="ARBA" id="ARBA00004123"/>
    </source>
</evidence>
<dbReference type="InterPro" id="IPR003959">
    <property type="entry name" value="ATPase_AAA_core"/>
</dbReference>
<comment type="subcellular location">
    <subcellularLocation>
        <location evidence="1">Nucleus</location>
    </subcellularLocation>
</comment>
<proteinExistence type="inferred from homology"/>
<dbReference type="InterPro" id="IPR008921">
    <property type="entry name" value="DNA_pol3_clamp-load_cplx_C"/>
</dbReference>
<dbReference type="InterPro" id="IPR003593">
    <property type="entry name" value="AAA+_ATPase"/>
</dbReference>
<dbReference type="GO" id="GO:0006281">
    <property type="term" value="P:DNA repair"/>
    <property type="evidence" value="ECO:0007669"/>
    <property type="project" value="TreeGrafter"/>
</dbReference>
<dbReference type="Gene3D" id="3.40.50.300">
    <property type="entry name" value="P-loop containing nucleotide triphosphate hydrolases"/>
    <property type="match status" value="1"/>
</dbReference>